<reference evidence="2 3" key="1">
    <citation type="submission" date="2023-08" db="EMBL/GenBank/DDBJ databases">
        <title>Annotated Genome Sequence of Vanrija albida AlHP1.</title>
        <authorList>
            <person name="Herzog R."/>
        </authorList>
    </citation>
    <scope>NUCLEOTIDE SEQUENCE [LARGE SCALE GENOMIC DNA]</scope>
    <source>
        <strain evidence="2 3">AlHP1</strain>
    </source>
</reference>
<protein>
    <submittedName>
        <fullName evidence="2">Uncharacterized protein</fullName>
    </submittedName>
</protein>
<proteinExistence type="predicted"/>
<evidence type="ECO:0000256" key="1">
    <source>
        <dbReference type="SAM" id="MobiDB-lite"/>
    </source>
</evidence>
<evidence type="ECO:0000313" key="3">
    <source>
        <dbReference type="Proteomes" id="UP001565368"/>
    </source>
</evidence>
<feature type="region of interest" description="Disordered" evidence="1">
    <location>
        <begin position="1"/>
        <end position="23"/>
    </location>
</feature>
<keyword evidence="3" id="KW-1185">Reference proteome</keyword>
<accession>A0ABR3PU32</accession>
<sequence length="223" mass="24484">MVATSRRSTSTTRSASTTTAAPPTPRKHIVFLELTRQEHVMLTFLDVSIPDGTTHLVLTLTYDPTLDPRLPADARCPCPDLEDSVTDVTVIIKSVFMASRRRSPPAAAGEIAVLQILLAFVGANTIPGRRFTLVGVHDVDWRWLGAAARPLHTVNTATATIQAHYRDACAWTCAELRSVVGGLVFTPLGRYRCEEEDEEYKENTVCPSSWRARGGVGEGRPWI</sequence>
<organism evidence="2 3">
    <name type="scientific">Vanrija albida</name>
    <dbReference type="NCBI Taxonomy" id="181172"/>
    <lineage>
        <taxon>Eukaryota</taxon>
        <taxon>Fungi</taxon>
        <taxon>Dikarya</taxon>
        <taxon>Basidiomycota</taxon>
        <taxon>Agaricomycotina</taxon>
        <taxon>Tremellomycetes</taxon>
        <taxon>Trichosporonales</taxon>
        <taxon>Trichosporonaceae</taxon>
        <taxon>Vanrija</taxon>
    </lineage>
</organism>
<dbReference type="EMBL" id="JBBXJM010000006">
    <property type="protein sequence ID" value="KAL1405957.1"/>
    <property type="molecule type" value="Genomic_DNA"/>
</dbReference>
<dbReference type="GeneID" id="95988682"/>
<dbReference type="RefSeq" id="XP_069205901.1">
    <property type="nucleotide sequence ID" value="XM_069356060.1"/>
</dbReference>
<gene>
    <name evidence="2" type="ORF">Q8F55_007639</name>
</gene>
<feature type="compositionally biased region" description="Low complexity" evidence="1">
    <location>
        <begin position="1"/>
        <end position="21"/>
    </location>
</feature>
<name>A0ABR3PU32_9TREE</name>
<comment type="caution">
    <text evidence="2">The sequence shown here is derived from an EMBL/GenBank/DDBJ whole genome shotgun (WGS) entry which is preliminary data.</text>
</comment>
<evidence type="ECO:0000313" key="2">
    <source>
        <dbReference type="EMBL" id="KAL1405957.1"/>
    </source>
</evidence>
<dbReference type="Proteomes" id="UP001565368">
    <property type="component" value="Unassembled WGS sequence"/>
</dbReference>